<gene>
    <name evidence="2" type="ORF">LBU54_05360</name>
</gene>
<sequence length="234" mass="26616">MEIFVFMALNEFQDLLKSIVPHSLLPSYITPTDYVPLNLSVENKELKSVNVGSVQDLQNYVWHIMAKNTGKVAYGGYLEKRGIYKRSDYFNQEDPNTERNIHLGIDLWIDAGTPIYAPLSGTLHSFNNNTNFGDYGPCIILKHQIKELEFFTLYGHLSLESLSNKEIGKQIEKGEPFATLGTAEVNGTYPPHLHFQIIKDIQDYKGDYPGVSNILNLQFYKDNCPDPNLLLKIN</sequence>
<dbReference type="SUPFAM" id="SSF51261">
    <property type="entry name" value="Duplicated hybrid motif"/>
    <property type="match status" value="1"/>
</dbReference>
<keyword evidence="3" id="KW-1185">Reference proteome</keyword>
<feature type="domain" description="M23ase beta-sheet core" evidence="1">
    <location>
        <begin position="101"/>
        <end position="200"/>
    </location>
</feature>
<evidence type="ECO:0000259" key="1">
    <source>
        <dbReference type="Pfam" id="PF01551"/>
    </source>
</evidence>
<dbReference type="InterPro" id="IPR016047">
    <property type="entry name" value="M23ase_b-sheet_dom"/>
</dbReference>
<accession>A0ABS7XPR4</accession>
<dbReference type="PANTHER" id="PTHR21666">
    <property type="entry name" value="PEPTIDASE-RELATED"/>
    <property type="match status" value="1"/>
</dbReference>
<dbReference type="RefSeq" id="WP_224526862.1">
    <property type="nucleotide sequence ID" value="NZ_JAIUJR010000002.1"/>
</dbReference>
<comment type="caution">
    <text evidence="2">The sequence shown here is derived from an EMBL/GenBank/DDBJ whole genome shotgun (WGS) entry which is preliminary data.</text>
</comment>
<dbReference type="PANTHER" id="PTHR21666:SF270">
    <property type="entry name" value="MUREIN HYDROLASE ACTIVATOR ENVC"/>
    <property type="match status" value="1"/>
</dbReference>
<dbReference type="InterPro" id="IPR011055">
    <property type="entry name" value="Dup_hybrid_motif"/>
</dbReference>
<dbReference type="InterPro" id="IPR050570">
    <property type="entry name" value="Cell_wall_metabolism_enzyme"/>
</dbReference>
<dbReference type="Pfam" id="PF01551">
    <property type="entry name" value="Peptidase_M23"/>
    <property type="match status" value="1"/>
</dbReference>
<name>A0ABS7XPR4_9FLAO</name>
<organism evidence="2 3">
    <name type="scientific">Winogradskyella alexanderae</name>
    <dbReference type="NCBI Taxonomy" id="2877123"/>
    <lineage>
        <taxon>Bacteria</taxon>
        <taxon>Pseudomonadati</taxon>
        <taxon>Bacteroidota</taxon>
        <taxon>Flavobacteriia</taxon>
        <taxon>Flavobacteriales</taxon>
        <taxon>Flavobacteriaceae</taxon>
        <taxon>Winogradskyella</taxon>
    </lineage>
</organism>
<reference evidence="3" key="1">
    <citation type="submission" date="2023-07" db="EMBL/GenBank/DDBJ databases">
        <authorList>
            <person name="Yue Y."/>
        </authorList>
    </citation>
    <scope>NUCLEOTIDE SEQUENCE [LARGE SCALE GENOMIC DNA]</scope>
    <source>
        <strain evidence="3">D23</strain>
    </source>
</reference>
<dbReference type="Gene3D" id="2.70.70.10">
    <property type="entry name" value="Glucose Permease (Domain IIA)"/>
    <property type="match status" value="1"/>
</dbReference>
<protein>
    <submittedName>
        <fullName evidence="2">Peptidoglycan DD-metalloendopeptidase family protein</fullName>
    </submittedName>
</protein>
<dbReference type="Proteomes" id="UP001198901">
    <property type="component" value="Unassembled WGS sequence"/>
</dbReference>
<dbReference type="CDD" id="cd12797">
    <property type="entry name" value="M23_peptidase"/>
    <property type="match status" value="1"/>
</dbReference>
<proteinExistence type="predicted"/>
<dbReference type="EMBL" id="JAIUJR010000002">
    <property type="protein sequence ID" value="MCA0132002.1"/>
    <property type="molecule type" value="Genomic_DNA"/>
</dbReference>
<evidence type="ECO:0000313" key="2">
    <source>
        <dbReference type="EMBL" id="MCA0132002.1"/>
    </source>
</evidence>
<evidence type="ECO:0000313" key="3">
    <source>
        <dbReference type="Proteomes" id="UP001198901"/>
    </source>
</evidence>